<dbReference type="Proteomes" id="UP000591735">
    <property type="component" value="Unassembled WGS sequence"/>
</dbReference>
<dbReference type="Gene3D" id="3.60.21.10">
    <property type="match status" value="1"/>
</dbReference>
<dbReference type="EMBL" id="JACHFE010000003">
    <property type="protein sequence ID" value="MBB5321103.1"/>
    <property type="molecule type" value="Genomic_DNA"/>
</dbReference>
<protein>
    <submittedName>
        <fullName evidence="1">Putative phosphodiesterase</fullName>
    </submittedName>
</protein>
<dbReference type="RefSeq" id="WP_183701807.1">
    <property type="nucleotide sequence ID" value="NZ_JACHFE010000003.1"/>
</dbReference>
<proteinExistence type="predicted"/>
<sequence length="320" mass="34100">MSEGRSCPLAYRYRPQDLSSSPVEVGEDVLYIIGGLYGNPFALDEIERMAAAERRDGRRVKLVFNGDFNWFNASDDLFRDINHRVMAHTASLGNVEYELGSPSDGAGCGCAYPESVDQQVVERSNRIMERLQQVAGNHPDVRAALAGLPRYRSLIFGGLNILVLHGDPESLAGWGLSRESLLSEQDSAGSNRVAGWLQATGADVIACTHTCQPALWRGHVDGHPRVVVNNGSAGMGNLSGKPGGLITRIALSEPGAAPVAASGGSGLSVSLVPVDYDVSAWLACFDRVWPSGSPAALSYRERIVRGTSLVPDDLLIGSGL</sequence>
<dbReference type="InterPro" id="IPR029052">
    <property type="entry name" value="Metallo-depent_PP-like"/>
</dbReference>
<evidence type="ECO:0000313" key="2">
    <source>
        <dbReference type="Proteomes" id="UP000591735"/>
    </source>
</evidence>
<dbReference type="SUPFAM" id="SSF56300">
    <property type="entry name" value="Metallo-dependent phosphatases"/>
    <property type="match status" value="1"/>
</dbReference>
<keyword evidence="2" id="KW-1185">Reference proteome</keyword>
<accession>A0A840UA66</accession>
<comment type="caution">
    <text evidence="1">The sequence shown here is derived from an EMBL/GenBank/DDBJ whole genome shotgun (WGS) entry which is preliminary data.</text>
</comment>
<evidence type="ECO:0000313" key="1">
    <source>
        <dbReference type="EMBL" id="MBB5321103.1"/>
    </source>
</evidence>
<organism evidence="1 2">
    <name type="scientific">Marinobacter oulmenensis</name>
    <dbReference type="NCBI Taxonomy" id="643747"/>
    <lineage>
        <taxon>Bacteria</taxon>
        <taxon>Pseudomonadati</taxon>
        <taxon>Pseudomonadota</taxon>
        <taxon>Gammaproteobacteria</taxon>
        <taxon>Pseudomonadales</taxon>
        <taxon>Marinobacteraceae</taxon>
        <taxon>Marinobacter</taxon>
    </lineage>
</organism>
<name>A0A840UA66_9GAMM</name>
<dbReference type="AlphaFoldDB" id="A0A840UA66"/>
<gene>
    <name evidence="1" type="ORF">HNR38_001589</name>
</gene>
<reference evidence="1 2" key="1">
    <citation type="submission" date="2020-08" db="EMBL/GenBank/DDBJ databases">
        <title>Genomic Encyclopedia of Type Strains, Phase IV (KMG-IV): sequencing the most valuable type-strain genomes for metagenomic binning, comparative biology and taxonomic classification.</title>
        <authorList>
            <person name="Goeker M."/>
        </authorList>
    </citation>
    <scope>NUCLEOTIDE SEQUENCE [LARGE SCALE GENOMIC DNA]</scope>
    <source>
        <strain evidence="1 2">DSM 22359</strain>
    </source>
</reference>